<evidence type="ECO:0000313" key="2">
    <source>
        <dbReference type="Proteomes" id="UP000676565"/>
    </source>
</evidence>
<organism evidence="1 2">
    <name type="scientific">Gemmata palustris</name>
    <dbReference type="NCBI Taxonomy" id="2822762"/>
    <lineage>
        <taxon>Bacteria</taxon>
        <taxon>Pseudomonadati</taxon>
        <taxon>Planctomycetota</taxon>
        <taxon>Planctomycetia</taxon>
        <taxon>Gemmatales</taxon>
        <taxon>Gemmataceae</taxon>
        <taxon>Gemmata</taxon>
    </lineage>
</organism>
<accession>A0ABS5BW60</accession>
<evidence type="ECO:0008006" key="3">
    <source>
        <dbReference type="Google" id="ProtNLM"/>
    </source>
</evidence>
<name>A0ABS5BW60_9BACT</name>
<gene>
    <name evidence="1" type="ORF">J8F10_21950</name>
</gene>
<dbReference type="EMBL" id="JAGKQQ010000001">
    <property type="protein sequence ID" value="MBP3957926.1"/>
    <property type="molecule type" value="Genomic_DNA"/>
</dbReference>
<keyword evidence="2" id="KW-1185">Reference proteome</keyword>
<reference evidence="1 2" key="1">
    <citation type="submission" date="2021-04" db="EMBL/GenBank/DDBJ databases">
        <authorList>
            <person name="Ivanova A."/>
        </authorList>
    </citation>
    <scope>NUCLEOTIDE SEQUENCE [LARGE SCALE GENOMIC DNA]</scope>
    <source>
        <strain evidence="1 2">G18</strain>
    </source>
</reference>
<sequence>MDVFRFIKLTQKANDPARRYTIVTGQGIRVGDVEVTPPARDAVVLDLVLYPTLSDAAREDALNTTRRFLDELALGWGVHLNEGAGAREEEQPDGKFRVRLEYRAT</sequence>
<dbReference type="Proteomes" id="UP000676565">
    <property type="component" value="Unassembled WGS sequence"/>
</dbReference>
<protein>
    <recommendedName>
        <fullName evidence="3">DUF3168 domain-containing protein</fullName>
    </recommendedName>
</protein>
<proteinExistence type="predicted"/>
<comment type="caution">
    <text evidence="1">The sequence shown here is derived from an EMBL/GenBank/DDBJ whole genome shotgun (WGS) entry which is preliminary data.</text>
</comment>
<dbReference type="RefSeq" id="WP_210657444.1">
    <property type="nucleotide sequence ID" value="NZ_JAGKQQ010000001.1"/>
</dbReference>
<evidence type="ECO:0000313" key="1">
    <source>
        <dbReference type="EMBL" id="MBP3957926.1"/>
    </source>
</evidence>